<keyword evidence="1" id="KW-0812">Transmembrane</keyword>
<dbReference type="OMA" id="RDCDAKE"/>
<organism evidence="3">
    <name type="scientific">Chlorella variabilis</name>
    <name type="common">Green alga</name>
    <dbReference type="NCBI Taxonomy" id="554065"/>
    <lineage>
        <taxon>Eukaryota</taxon>
        <taxon>Viridiplantae</taxon>
        <taxon>Chlorophyta</taxon>
        <taxon>core chlorophytes</taxon>
        <taxon>Trebouxiophyceae</taxon>
        <taxon>Chlorellales</taxon>
        <taxon>Chlorellaceae</taxon>
        <taxon>Chlorella clade</taxon>
        <taxon>Chlorella</taxon>
    </lineage>
</organism>
<gene>
    <name evidence="2" type="ORF">CHLNCDRAFT_13259</name>
</gene>
<keyword evidence="1" id="KW-0472">Membrane</keyword>
<feature type="non-terminal residue" evidence="2">
    <location>
        <position position="1"/>
    </location>
</feature>
<dbReference type="PANTHER" id="PTHR36359">
    <property type="entry name" value="PROTEIN RESISTANCE TO PHYTOPHTHORA 1, CHLOROPLASTIC"/>
    <property type="match status" value="1"/>
</dbReference>
<dbReference type="InParanoid" id="E1Z8I9"/>
<dbReference type="OrthoDB" id="424372at2759"/>
<feature type="transmembrane region" description="Helical" evidence="1">
    <location>
        <begin position="65"/>
        <end position="83"/>
    </location>
</feature>
<keyword evidence="3" id="KW-1185">Reference proteome</keyword>
<dbReference type="eggNOG" id="ENOG502QSK6">
    <property type="taxonomic scope" value="Eukaryota"/>
</dbReference>
<dbReference type="GO" id="GO:0006952">
    <property type="term" value="P:defense response"/>
    <property type="evidence" value="ECO:0007669"/>
    <property type="project" value="InterPro"/>
</dbReference>
<reference evidence="2 3" key="1">
    <citation type="journal article" date="2010" name="Plant Cell">
        <title>The Chlorella variabilis NC64A genome reveals adaptation to photosymbiosis, coevolution with viruses, and cryptic sex.</title>
        <authorList>
            <person name="Blanc G."/>
            <person name="Duncan G."/>
            <person name="Agarkova I."/>
            <person name="Borodovsky M."/>
            <person name="Gurnon J."/>
            <person name="Kuo A."/>
            <person name="Lindquist E."/>
            <person name="Lucas S."/>
            <person name="Pangilinan J."/>
            <person name="Polle J."/>
            <person name="Salamov A."/>
            <person name="Terry A."/>
            <person name="Yamada T."/>
            <person name="Dunigan D.D."/>
            <person name="Grigoriev I.V."/>
            <person name="Claverie J.M."/>
            <person name="Van Etten J.L."/>
        </authorList>
    </citation>
    <scope>NUCLEOTIDE SEQUENCE [LARGE SCALE GENOMIC DNA]</scope>
    <source>
        <strain evidence="2 3">NC64A</strain>
    </source>
</reference>
<dbReference type="AlphaFoldDB" id="E1Z8I9"/>
<feature type="non-terminal residue" evidence="2">
    <location>
        <position position="126"/>
    </location>
</feature>
<sequence length="126" mass="13975">IDKEVSKFARNAATTFAPRASGATGKNPAYKGSLLYTVFEVQAWAALALGGLLSFNLIFPSDQPDIARLLGMWSIWMFTVPSLRARECTDREKDALNLLFLAIPLLNVTLPFVWKSFPFIFTADCV</sequence>
<protein>
    <submittedName>
        <fullName evidence="2">Uncharacterized protein</fullName>
    </submittedName>
</protein>
<dbReference type="RefSeq" id="XP_005849445.1">
    <property type="nucleotide sequence ID" value="XM_005849383.1"/>
</dbReference>
<proteinExistence type="predicted"/>
<dbReference type="GeneID" id="17357075"/>
<evidence type="ECO:0000313" key="2">
    <source>
        <dbReference type="EMBL" id="EFN57343.1"/>
    </source>
</evidence>
<dbReference type="Proteomes" id="UP000008141">
    <property type="component" value="Unassembled WGS sequence"/>
</dbReference>
<keyword evidence="1" id="KW-1133">Transmembrane helix</keyword>
<dbReference type="EMBL" id="GL433839">
    <property type="protein sequence ID" value="EFN57343.1"/>
    <property type="molecule type" value="Genomic_DNA"/>
</dbReference>
<feature type="transmembrane region" description="Helical" evidence="1">
    <location>
        <begin position="34"/>
        <end position="59"/>
    </location>
</feature>
<evidence type="ECO:0000313" key="3">
    <source>
        <dbReference type="Proteomes" id="UP000008141"/>
    </source>
</evidence>
<feature type="transmembrane region" description="Helical" evidence="1">
    <location>
        <begin position="95"/>
        <end position="114"/>
    </location>
</feature>
<dbReference type="PANTHER" id="PTHR36359:SF1">
    <property type="entry name" value="PROTEIN RESISTANCE TO PHYTOPHTHORA 1, CHLOROPLASTIC"/>
    <property type="match status" value="1"/>
</dbReference>
<evidence type="ECO:0000256" key="1">
    <source>
        <dbReference type="SAM" id="Phobius"/>
    </source>
</evidence>
<dbReference type="KEGG" id="cvr:CHLNCDRAFT_13259"/>
<dbReference type="STRING" id="554065.E1Z8I9"/>
<accession>E1Z8I9</accession>
<dbReference type="InterPro" id="IPR044966">
    <property type="entry name" value="RPH1"/>
</dbReference>
<name>E1Z8I9_CHLVA</name>
<dbReference type="FunCoup" id="E1Z8I9">
    <property type="interactions" value="579"/>
</dbReference>